<feature type="region of interest" description="Disordered" evidence="1">
    <location>
        <begin position="72"/>
        <end position="94"/>
    </location>
</feature>
<dbReference type="EMBL" id="HBIW01000671">
    <property type="protein sequence ID" value="CAE0685128.1"/>
    <property type="molecule type" value="Transcribed_RNA"/>
</dbReference>
<dbReference type="Gene3D" id="3.40.50.450">
    <property type="match status" value="1"/>
</dbReference>
<accession>A0A7S3ZJF0</accession>
<dbReference type="SUPFAM" id="SSF102405">
    <property type="entry name" value="MCP/YpsA-like"/>
    <property type="match status" value="1"/>
</dbReference>
<proteinExistence type="predicted"/>
<evidence type="ECO:0000256" key="2">
    <source>
        <dbReference type="SAM" id="SignalP"/>
    </source>
</evidence>
<dbReference type="Proteomes" id="UP000789595">
    <property type="component" value="Unassembled WGS sequence"/>
</dbReference>
<feature type="compositionally biased region" description="Basic and acidic residues" evidence="1">
    <location>
        <begin position="78"/>
        <end position="94"/>
    </location>
</feature>
<keyword evidence="2" id="KW-0732">Signal</keyword>
<keyword evidence="5" id="KW-1185">Reference proteome</keyword>
<feature type="signal peptide" evidence="2">
    <location>
        <begin position="1"/>
        <end position="22"/>
    </location>
</feature>
<reference evidence="4" key="2">
    <citation type="submission" date="2021-11" db="EMBL/GenBank/DDBJ databases">
        <authorList>
            <consortium name="Genoscope - CEA"/>
            <person name="William W."/>
        </authorList>
    </citation>
    <scope>NUCLEOTIDE SEQUENCE</scope>
</reference>
<name>A0A7S3ZJF0_9STRA</name>
<dbReference type="EMBL" id="CAKKNE010000001">
    <property type="protein sequence ID" value="CAH0366178.1"/>
    <property type="molecule type" value="Genomic_DNA"/>
</dbReference>
<sequence length="275" mass="30316">MKVRIPPSGVVLVLCVISCSVGFLPHVPARARSPSTARIELYSEAQASGRPDAPAPPLELYAAPRAERGVEPLYAAPRAERRGERKTTLEGDSRVVTLEKEDPFSSPQLQLEKSTGMEDMLRELREIQGSANRTYCILGTRHCSYLHQQIIELLSYALVLSGNHVYTSGAAGTNAAAIRGALRANSTELLTVILPQSRSKQTEDCQELIAEVTQVVQMPENDALSLDVASKRCNRRLVKETEHLIAFAYHDSKTVVRTTVEAKEMDKLVTVMYLD</sequence>
<gene>
    <name evidence="3" type="ORF">PCAL00307_LOCUS562</name>
    <name evidence="4" type="ORF">PECAL_1P26550</name>
</gene>
<evidence type="ECO:0000313" key="4">
    <source>
        <dbReference type="EMBL" id="CAH0366178.1"/>
    </source>
</evidence>
<organism evidence="3">
    <name type="scientific">Pelagomonas calceolata</name>
    <dbReference type="NCBI Taxonomy" id="35677"/>
    <lineage>
        <taxon>Eukaryota</taxon>
        <taxon>Sar</taxon>
        <taxon>Stramenopiles</taxon>
        <taxon>Ochrophyta</taxon>
        <taxon>Pelagophyceae</taxon>
        <taxon>Pelagomonadales</taxon>
        <taxon>Pelagomonadaceae</taxon>
        <taxon>Pelagomonas</taxon>
    </lineage>
</organism>
<feature type="chain" id="PRO_5036212231" evidence="2">
    <location>
        <begin position="23"/>
        <end position="275"/>
    </location>
</feature>
<evidence type="ECO:0000256" key="1">
    <source>
        <dbReference type="SAM" id="MobiDB-lite"/>
    </source>
</evidence>
<reference evidence="3" key="1">
    <citation type="submission" date="2021-01" db="EMBL/GenBank/DDBJ databases">
        <authorList>
            <person name="Corre E."/>
            <person name="Pelletier E."/>
            <person name="Niang G."/>
            <person name="Scheremetjew M."/>
            <person name="Finn R."/>
            <person name="Kale V."/>
            <person name="Holt S."/>
            <person name="Cochrane G."/>
            <person name="Meng A."/>
            <person name="Brown T."/>
            <person name="Cohen L."/>
        </authorList>
    </citation>
    <scope>NUCLEOTIDE SEQUENCE</scope>
    <source>
        <strain evidence="3">CCMP1756</strain>
    </source>
</reference>
<protein>
    <submittedName>
        <fullName evidence="3">Uncharacterized protein</fullName>
    </submittedName>
</protein>
<evidence type="ECO:0000313" key="5">
    <source>
        <dbReference type="Proteomes" id="UP000789595"/>
    </source>
</evidence>
<evidence type="ECO:0000313" key="3">
    <source>
        <dbReference type="EMBL" id="CAE0685128.1"/>
    </source>
</evidence>
<dbReference type="AlphaFoldDB" id="A0A7S3ZJF0"/>
<dbReference type="OrthoDB" id="4644at2759"/>